<accession>A0ABV4KAG6</accession>
<dbReference type="Gene3D" id="3.90.79.10">
    <property type="entry name" value="Nucleoside Triphosphate Pyrophosphohydrolase"/>
    <property type="match status" value="1"/>
</dbReference>
<name>A0ABV4KAG6_9FLAO</name>
<evidence type="ECO:0000259" key="1">
    <source>
        <dbReference type="Pfam" id="PF21906"/>
    </source>
</evidence>
<dbReference type="InterPro" id="IPR054105">
    <property type="entry name" value="WHD_NrtR"/>
</dbReference>
<protein>
    <submittedName>
        <fullName evidence="2">NUDIX hydrolase</fullName>
    </submittedName>
</protein>
<dbReference type="InterPro" id="IPR036390">
    <property type="entry name" value="WH_DNA-bd_sf"/>
</dbReference>
<dbReference type="Gene3D" id="1.10.10.10">
    <property type="entry name" value="Winged helix-like DNA-binding domain superfamily/Winged helix DNA-binding domain"/>
    <property type="match status" value="1"/>
</dbReference>
<keyword evidence="2" id="KW-0378">Hydrolase</keyword>
<dbReference type="RefSeq" id="WP_371568516.1">
    <property type="nucleotide sequence ID" value="NZ_JASMRN010000003.1"/>
</dbReference>
<reference evidence="2 3" key="1">
    <citation type="submission" date="2023-05" db="EMBL/GenBank/DDBJ databases">
        <title>Adaptations of aquatic viruses from atmosphere-close ecosystems of the Central Arctic Ocean.</title>
        <authorList>
            <person name="Rahlff J."/>
            <person name="Holmfeldt K."/>
        </authorList>
    </citation>
    <scope>NUCLEOTIDE SEQUENCE [LARGE SCALE GENOMIC DNA]</scope>
    <source>
        <strain evidence="2 3">Arc14</strain>
    </source>
</reference>
<gene>
    <name evidence="2" type="ORF">QO192_04735</name>
</gene>
<dbReference type="InterPro" id="IPR036388">
    <property type="entry name" value="WH-like_DNA-bd_sf"/>
</dbReference>
<dbReference type="Pfam" id="PF21906">
    <property type="entry name" value="WHD_NrtR"/>
    <property type="match status" value="1"/>
</dbReference>
<evidence type="ECO:0000313" key="3">
    <source>
        <dbReference type="Proteomes" id="UP001568894"/>
    </source>
</evidence>
<feature type="domain" description="NrtR DNA-binding winged helix" evidence="1">
    <location>
        <begin position="176"/>
        <end position="236"/>
    </location>
</feature>
<dbReference type="GO" id="GO:0016787">
    <property type="term" value="F:hydrolase activity"/>
    <property type="evidence" value="ECO:0007669"/>
    <property type="project" value="UniProtKB-KW"/>
</dbReference>
<proteinExistence type="predicted"/>
<dbReference type="SUPFAM" id="SSF46785">
    <property type="entry name" value="Winged helix' DNA-binding domain"/>
    <property type="match status" value="1"/>
</dbReference>
<organism evidence="2 3">
    <name type="scientific">Flavobacterium frigidarium</name>
    <dbReference type="NCBI Taxonomy" id="99286"/>
    <lineage>
        <taxon>Bacteria</taxon>
        <taxon>Pseudomonadati</taxon>
        <taxon>Bacteroidota</taxon>
        <taxon>Flavobacteriia</taxon>
        <taxon>Flavobacteriales</taxon>
        <taxon>Flavobacteriaceae</taxon>
        <taxon>Flavobacterium</taxon>
    </lineage>
</organism>
<dbReference type="InterPro" id="IPR015797">
    <property type="entry name" value="NUDIX_hydrolase-like_dom_sf"/>
</dbReference>
<dbReference type="CDD" id="cd18873">
    <property type="entry name" value="NUDIX_NadM_like"/>
    <property type="match status" value="1"/>
</dbReference>
<comment type="caution">
    <text evidence="2">The sequence shown here is derived from an EMBL/GenBank/DDBJ whole genome shotgun (WGS) entry which is preliminary data.</text>
</comment>
<evidence type="ECO:0000313" key="2">
    <source>
        <dbReference type="EMBL" id="MEZ7514587.1"/>
    </source>
</evidence>
<dbReference type="EMBL" id="JASMRN010000003">
    <property type="protein sequence ID" value="MEZ7514587.1"/>
    <property type="molecule type" value="Genomic_DNA"/>
</dbReference>
<keyword evidence="3" id="KW-1185">Reference proteome</keyword>
<dbReference type="Proteomes" id="UP001568894">
    <property type="component" value="Unassembled WGS sequence"/>
</dbReference>
<dbReference type="SUPFAM" id="SSF55811">
    <property type="entry name" value="Nudix"/>
    <property type="match status" value="1"/>
</dbReference>
<sequence length="255" mass="29359">MSIPHRSSSIMDFRKINNLSVECVIFGLDSDNLNVLLSKRKLNLYNDNFPMIDDWMLPGQHVYKSSNLAQSADSILKDLTKETLTNKKQFRTYGSNRRANTEKDMLWIRSKGGDAQNLTVVYYLAVAVNAIAIENNENLQWFPIKDLPEIGFDHETIITDAYEDLKSKVVTETIMFDLVPMKFTLNELQTAFEIALNIELDNRNFRKKAMNKPYIVPLEDKKKVGSSKKPSKLYMFSKDVFDKLSEKDNIISTIL</sequence>